<proteinExistence type="predicted"/>
<evidence type="ECO:0000259" key="1">
    <source>
        <dbReference type="Pfam" id="PF00135"/>
    </source>
</evidence>
<dbReference type="PANTHER" id="PTHR43142:SF3">
    <property type="entry name" value="PUTATIVE (AFU_ORTHOLOGUE AFUA_3G09070)-RELATED"/>
    <property type="match status" value="1"/>
</dbReference>
<dbReference type="Pfam" id="PF00135">
    <property type="entry name" value="COesterase"/>
    <property type="match status" value="2"/>
</dbReference>
<dbReference type="STRING" id="698492.A0A0E9NQH5"/>
<sequence>MLEEYLFTQAEHKSVLLLTPRTASGGAAACSQLNEALLPVNTTFFSTDLPPLLEYRAYQGNYPKNQQYWIASDGSTCQAVDATAKVCTANCNQRLPVLCSQSAPFVYPPGPSNSSKWEIAVQSEDLTVTGFRDQLSFRFLGIPYANPAQRWAYPEPISDLRDMSEDCLFLNIFTPYIPASNYPSEKLKPVMFWIHGGAFTGGSGSDPTFDGGNMASRGDVVLVTINYRLSTLGFLSLPGPTSQETTVSLIKLPHSIGVRALMGSPKAIGKYAVAVQMSNLAGSNYATTYSLYNTTEESYGTVVVPILEETGCANVTDQVACLKAYDATELVNLEDVARYVLVDGAYITQRELPLDGSAPVADVHFMMGFMRDDGAAFIGYPTSTNETAALEAQSLPVVPGNSLFAIPSGPNATLDVFNVTARVTTDIEFRCLDQATAYAGVVHDLFQDVWFYEFNRSYQTPGFDPNYPVCEAPITEDFPYGDPNQEYFKCHSGELYYVFGNLPTNRPPRDQHDIPFEQEMVDIWTSFARTYNPNPDPNYLTARRYTSTKEELKAEGAWTPVTKRSLAQGGMPVRELMRPSYQTGWGDMEQCASLGYPIDYYA</sequence>
<accession>A0A0E9NQH5</accession>
<feature type="domain" description="Carboxylesterase type B" evidence="1">
    <location>
        <begin position="162"/>
        <end position="237"/>
    </location>
</feature>
<evidence type="ECO:0000313" key="2">
    <source>
        <dbReference type="EMBL" id="GAO52048.1"/>
    </source>
</evidence>
<dbReference type="Proteomes" id="UP000033140">
    <property type="component" value="Unassembled WGS sequence"/>
</dbReference>
<evidence type="ECO:0000313" key="3">
    <source>
        <dbReference type="Proteomes" id="UP000033140"/>
    </source>
</evidence>
<dbReference type="InterPro" id="IPR029058">
    <property type="entry name" value="AB_hydrolase_fold"/>
</dbReference>
<organism evidence="2 3">
    <name type="scientific">Saitoella complicata (strain BCRC 22490 / CBS 7301 / JCM 7358 / NBRC 10748 / NRRL Y-17804)</name>
    <dbReference type="NCBI Taxonomy" id="698492"/>
    <lineage>
        <taxon>Eukaryota</taxon>
        <taxon>Fungi</taxon>
        <taxon>Dikarya</taxon>
        <taxon>Ascomycota</taxon>
        <taxon>Taphrinomycotina</taxon>
        <taxon>Taphrinomycotina incertae sedis</taxon>
        <taxon>Saitoella</taxon>
    </lineage>
</organism>
<reference evidence="2 3" key="3">
    <citation type="journal article" date="2015" name="Genome Announc.">
        <title>Draft Genome Sequence of the Archiascomycetous Yeast Saitoella complicata.</title>
        <authorList>
            <person name="Yamauchi K."/>
            <person name="Kondo S."/>
            <person name="Hamamoto M."/>
            <person name="Takahashi Y."/>
            <person name="Ogura Y."/>
            <person name="Hayashi T."/>
            <person name="Nishida H."/>
        </authorList>
    </citation>
    <scope>NUCLEOTIDE SEQUENCE [LARGE SCALE GENOMIC DNA]</scope>
    <source>
        <strain evidence="2 3">NRRL Y-17804</strain>
    </source>
</reference>
<dbReference type="Gene3D" id="3.40.50.1820">
    <property type="entry name" value="alpha/beta hydrolase"/>
    <property type="match status" value="2"/>
</dbReference>
<name>A0A0E9NQH5_SAICN</name>
<keyword evidence="3" id="KW-1185">Reference proteome</keyword>
<dbReference type="InterPro" id="IPR002018">
    <property type="entry name" value="CarbesteraseB"/>
</dbReference>
<gene>
    <name evidence="2" type="ORF">G7K_6135-t1</name>
</gene>
<reference evidence="2 3" key="1">
    <citation type="journal article" date="2011" name="J. Gen. Appl. Microbiol.">
        <title>Draft genome sequencing of the enigmatic yeast Saitoella complicata.</title>
        <authorList>
            <person name="Nishida H."/>
            <person name="Hamamoto M."/>
            <person name="Sugiyama J."/>
        </authorList>
    </citation>
    <scope>NUCLEOTIDE SEQUENCE [LARGE SCALE GENOMIC DNA]</scope>
    <source>
        <strain evidence="2 3">NRRL Y-17804</strain>
    </source>
</reference>
<dbReference type="EMBL" id="BACD03000058">
    <property type="protein sequence ID" value="GAO52048.1"/>
    <property type="molecule type" value="Genomic_DNA"/>
</dbReference>
<dbReference type="AlphaFoldDB" id="A0A0E9NQH5"/>
<feature type="domain" description="Carboxylesterase type B" evidence="1">
    <location>
        <begin position="421"/>
        <end position="549"/>
    </location>
</feature>
<dbReference type="OMA" id="IEFRCLD"/>
<dbReference type="PANTHER" id="PTHR43142">
    <property type="entry name" value="CARBOXYLIC ESTER HYDROLASE"/>
    <property type="match status" value="1"/>
</dbReference>
<protein>
    <recommendedName>
        <fullName evidence="1">Carboxylesterase type B domain-containing protein</fullName>
    </recommendedName>
</protein>
<reference evidence="2 3" key="2">
    <citation type="journal article" date="2014" name="J. Gen. Appl. Microbiol.">
        <title>The early diverging ascomycetous budding yeast Saitoella complicata has three histone deacetylases belonging to the Clr6, Hos2, and Rpd3 lineages.</title>
        <authorList>
            <person name="Nishida H."/>
            <person name="Matsumoto T."/>
            <person name="Kondo S."/>
            <person name="Hamamoto M."/>
            <person name="Yoshikawa H."/>
        </authorList>
    </citation>
    <scope>NUCLEOTIDE SEQUENCE [LARGE SCALE GENOMIC DNA]</scope>
    <source>
        <strain evidence="2 3">NRRL Y-17804</strain>
    </source>
</reference>
<dbReference type="SUPFAM" id="SSF53474">
    <property type="entry name" value="alpha/beta-Hydrolases"/>
    <property type="match status" value="1"/>
</dbReference>
<dbReference type="InterPro" id="IPR019819">
    <property type="entry name" value="Carboxylesterase_B_CS"/>
</dbReference>
<comment type="caution">
    <text evidence="2">The sequence shown here is derived from an EMBL/GenBank/DDBJ whole genome shotgun (WGS) entry which is preliminary data.</text>
</comment>
<dbReference type="PROSITE" id="PS00941">
    <property type="entry name" value="CARBOXYLESTERASE_B_2"/>
    <property type="match status" value="1"/>
</dbReference>